<dbReference type="Gene3D" id="3.30.720.120">
    <property type="match status" value="1"/>
</dbReference>
<dbReference type="InterPro" id="IPR004360">
    <property type="entry name" value="Glyas_Fos-R_dOase_dom"/>
</dbReference>
<evidence type="ECO:0000313" key="3">
    <source>
        <dbReference type="Proteomes" id="UP000465241"/>
    </source>
</evidence>
<accession>A0A7I9WP22</accession>
<dbReference type="Pfam" id="PF00903">
    <property type="entry name" value="Glyoxalase"/>
    <property type="match status" value="1"/>
</dbReference>
<gene>
    <name evidence="2" type="ORF">MMUR_32340</name>
</gene>
<dbReference type="EMBL" id="BLKT01000003">
    <property type="protein sequence ID" value="GFG59098.1"/>
    <property type="molecule type" value="Genomic_DNA"/>
</dbReference>
<evidence type="ECO:0000313" key="2">
    <source>
        <dbReference type="EMBL" id="GFG59098.1"/>
    </source>
</evidence>
<keyword evidence="3" id="KW-1185">Reference proteome</keyword>
<dbReference type="PANTHER" id="PTHR34109">
    <property type="entry name" value="BNAUNNG04460D PROTEIN-RELATED"/>
    <property type="match status" value="1"/>
</dbReference>
<dbReference type="PROSITE" id="PS51819">
    <property type="entry name" value="VOC"/>
    <property type="match status" value="1"/>
</dbReference>
<name>A0A7I9WP22_9MYCO</name>
<organism evidence="2 3">
    <name type="scientific">Mycolicibacterium murale</name>
    <dbReference type="NCBI Taxonomy" id="182220"/>
    <lineage>
        <taxon>Bacteria</taxon>
        <taxon>Bacillati</taxon>
        <taxon>Actinomycetota</taxon>
        <taxon>Actinomycetes</taxon>
        <taxon>Mycobacteriales</taxon>
        <taxon>Mycobacteriaceae</taxon>
        <taxon>Mycolicibacterium</taxon>
    </lineage>
</organism>
<dbReference type="InterPro" id="IPR029068">
    <property type="entry name" value="Glyas_Bleomycin-R_OHBP_Dase"/>
</dbReference>
<dbReference type="AlphaFoldDB" id="A0A7I9WP22"/>
<reference evidence="2 3" key="1">
    <citation type="journal article" date="2019" name="Emerg. Microbes Infect.">
        <title>Comprehensive subspecies identification of 175 nontuberculous mycobacteria species based on 7547 genomic profiles.</title>
        <authorList>
            <person name="Matsumoto Y."/>
            <person name="Kinjo T."/>
            <person name="Motooka D."/>
            <person name="Nabeya D."/>
            <person name="Jung N."/>
            <person name="Uechi K."/>
            <person name="Horii T."/>
            <person name="Iida T."/>
            <person name="Fujita J."/>
            <person name="Nakamura S."/>
        </authorList>
    </citation>
    <scope>NUCLEOTIDE SEQUENCE [LARGE SCALE GENOMIC DNA]</scope>
    <source>
        <strain evidence="2 3">JCM 13392</strain>
    </source>
</reference>
<feature type="domain" description="VOC" evidence="1">
    <location>
        <begin position="5"/>
        <end position="127"/>
    </location>
</feature>
<dbReference type="Proteomes" id="UP000465241">
    <property type="component" value="Unassembled WGS sequence"/>
</dbReference>
<dbReference type="SUPFAM" id="SSF54593">
    <property type="entry name" value="Glyoxalase/Bleomycin resistance protein/Dihydroxybiphenyl dioxygenase"/>
    <property type="match status" value="1"/>
</dbReference>
<dbReference type="PANTHER" id="PTHR34109:SF1">
    <property type="entry name" value="VOC DOMAIN-CONTAINING PROTEIN"/>
    <property type="match status" value="1"/>
</dbReference>
<comment type="caution">
    <text evidence="2">The sequence shown here is derived from an EMBL/GenBank/DDBJ whole genome shotgun (WGS) entry which is preliminary data.</text>
</comment>
<proteinExistence type="predicted"/>
<sequence length="133" mass="14131">MAHMLLNGAVPIVPYVNPRAAISWLEKAFDATPTLVVPPEPDQPLAHAEVAVGTGVVMIDDAERTDSPFALPGPVVLYVVVDDPDALHARAEAAGAEIIMPLTDQDYGSREFAARDPHGNVWSFGTYRPSSAG</sequence>
<dbReference type="InterPro" id="IPR037523">
    <property type="entry name" value="VOC_core"/>
</dbReference>
<protein>
    <recommendedName>
        <fullName evidence="1">VOC domain-containing protein</fullName>
    </recommendedName>
</protein>
<evidence type="ECO:0000259" key="1">
    <source>
        <dbReference type="PROSITE" id="PS51819"/>
    </source>
</evidence>
<dbReference type="Gene3D" id="3.30.720.110">
    <property type="match status" value="1"/>
</dbReference>